<dbReference type="RefSeq" id="WP_379509201.1">
    <property type="nucleotide sequence ID" value="NZ_JBHRTQ010000007.1"/>
</dbReference>
<feature type="domain" description="Methyltransferase type 12" evidence="1">
    <location>
        <begin position="53"/>
        <end position="148"/>
    </location>
</feature>
<dbReference type="EMBL" id="JBHRTQ010000007">
    <property type="protein sequence ID" value="MFC3173816.1"/>
    <property type="molecule type" value="Genomic_DNA"/>
</dbReference>
<dbReference type="CDD" id="cd02440">
    <property type="entry name" value="AdoMet_MTases"/>
    <property type="match status" value="1"/>
</dbReference>
<dbReference type="SUPFAM" id="SSF53335">
    <property type="entry name" value="S-adenosyl-L-methionine-dependent methyltransferases"/>
    <property type="match status" value="1"/>
</dbReference>
<comment type="caution">
    <text evidence="2">The sequence shown here is derived from an EMBL/GenBank/DDBJ whole genome shotgun (WGS) entry which is preliminary data.</text>
</comment>
<proteinExistence type="predicted"/>
<dbReference type="InterPro" id="IPR029063">
    <property type="entry name" value="SAM-dependent_MTases_sf"/>
</dbReference>
<protein>
    <submittedName>
        <fullName evidence="2">Methyltransferase</fullName>
    </submittedName>
</protein>
<reference evidence="3" key="1">
    <citation type="journal article" date="2019" name="Int. J. Syst. Evol. Microbiol.">
        <title>The Global Catalogue of Microorganisms (GCM) 10K type strain sequencing project: providing services to taxonomists for standard genome sequencing and annotation.</title>
        <authorList>
            <consortium name="The Broad Institute Genomics Platform"/>
            <consortium name="The Broad Institute Genome Sequencing Center for Infectious Disease"/>
            <person name="Wu L."/>
            <person name="Ma J."/>
        </authorList>
    </citation>
    <scope>NUCLEOTIDE SEQUENCE [LARGE SCALE GENOMIC DNA]</scope>
    <source>
        <strain evidence="3">KCTC 42984</strain>
    </source>
</reference>
<sequence length="262" mass="27762">MSATESLARRARIGAAFAAAGEYDRHARVQHQVAERLALRIGACALPRRPRVLEIGCGTGFLTAQLVRHLAGGSLLVTDLARPMVERCRARIGEAPGRTFRVLDGEHGEQPPEAPFDLITASLAFQWFDDLACALARLAGWLAPGGVLAFTTLADGTFAEWHEAHAGLGLVAGTPAFPDVMTLSAMVPPGLRREIMLQTITEPQGSARAFLHGLKAIGAGTAAPGHQPLAPGALRRAMARFEKAGAMATYEVASCVLVREES</sequence>
<dbReference type="InterPro" id="IPR013217">
    <property type="entry name" value="Methyltransf_12"/>
</dbReference>
<keyword evidence="2" id="KW-0489">Methyltransferase</keyword>
<evidence type="ECO:0000259" key="1">
    <source>
        <dbReference type="Pfam" id="PF08242"/>
    </source>
</evidence>
<gene>
    <name evidence="2" type="ORF">ACFOD9_06085</name>
</gene>
<organism evidence="2 3">
    <name type="scientific">Novosphingobium bradum</name>
    <dbReference type="NCBI Taxonomy" id="1737444"/>
    <lineage>
        <taxon>Bacteria</taxon>
        <taxon>Pseudomonadati</taxon>
        <taxon>Pseudomonadota</taxon>
        <taxon>Alphaproteobacteria</taxon>
        <taxon>Sphingomonadales</taxon>
        <taxon>Sphingomonadaceae</taxon>
        <taxon>Novosphingobium</taxon>
    </lineage>
</organism>
<name>A0ABV7IRH8_9SPHN</name>
<dbReference type="PANTHER" id="PTHR43861">
    <property type="entry name" value="TRANS-ACONITATE 2-METHYLTRANSFERASE-RELATED"/>
    <property type="match status" value="1"/>
</dbReference>
<accession>A0ABV7IRH8</accession>
<dbReference type="Gene3D" id="3.40.50.150">
    <property type="entry name" value="Vaccinia Virus protein VP39"/>
    <property type="match status" value="1"/>
</dbReference>
<evidence type="ECO:0000313" key="3">
    <source>
        <dbReference type="Proteomes" id="UP001595604"/>
    </source>
</evidence>
<dbReference type="Proteomes" id="UP001595604">
    <property type="component" value="Unassembled WGS sequence"/>
</dbReference>
<dbReference type="GO" id="GO:0008168">
    <property type="term" value="F:methyltransferase activity"/>
    <property type="evidence" value="ECO:0007669"/>
    <property type="project" value="UniProtKB-KW"/>
</dbReference>
<dbReference type="Pfam" id="PF08242">
    <property type="entry name" value="Methyltransf_12"/>
    <property type="match status" value="1"/>
</dbReference>
<keyword evidence="3" id="KW-1185">Reference proteome</keyword>
<keyword evidence="2" id="KW-0808">Transferase</keyword>
<dbReference type="GO" id="GO:0032259">
    <property type="term" value="P:methylation"/>
    <property type="evidence" value="ECO:0007669"/>
    <property type="project" value="UniProtKB-KW"/>
</dbReference>
<evidence type="ECO:0000313" key="2">
    <source>
        <dbReference type="EMBL" id="MFC3173816.1"/>
    </source>
</evidence>